<evidence type="ECO:0000313" key="3">
    <source>
        <dbReference type="Proteomes" id="UP000004705"/>
    </source>
</evidence>
<accession>H8GD74</accession>
<feature type="region of interest" description="Disordered" evidence="1">
    <location>
        <begin position="123"/>
        <end position="145"/>
    </location>
</feature>
<protein>
    <submittedName>
        <fullName evidence="2">Uncharacterized protein</fullName>
    </submittedName>
</protein>
<proteinExistence type="predicted"/>
<reference evidence="2 3" key="1">
    <citation type="journal article" date="2012" name="Stand. Genomic Sci.">
        <title>Genome sequence of the soil bacterium Saccharomonospora azurea type strain (NA-128(T)).</title>
        <authorList>
            <person name="Klenk H.P."/>
            <person name="Held B."/>
            <person name="Lucas S."/>
            <person name="Lapidus A."/>
            <person name="Copeland A."/>
            <person name="Hammon N."/>
            <person name="Pitluck S."/>
            <person name="Goodwin L.A."/>
            <person name="Han C."/>
            <person name="Tapia R."/>
            <person name="Brambilla E.M."/>
            <person name="Potter G."/>
            <person name="Land M."/>
            <person name="Ivanova N."/>
            <person name="Rohde M."/>
            <person name="Goker M."/>
            <person name="Detter J.C."/>
            <person name="Kyrpides N.C."/>
            <person name="Woyke T."/>
        </authorList>
    </citation>
    <scope>NUCLEOTIDE SEQUENCE [LARGE SCALE GENOMIC DNA]</scope>
    <source>
        <strain evidence="2 3">NA-128</strain>
    </source>
</reference>
<dbReference type="AlphaFoldDB" id="H8GD74"/>
<feature type="region of interest" description="Disordered" evidence="1">
    <location>
        <begin position="274"/>
        <end position="293"/>
    </location>
</feature>
<keyword evidence="3" id="KW-1185">Reference proteome</keyword>
<sequence length="293" mass="32759">MSEVVVDVRLGRATGPTHVPRAAAQDEARDPTPVVGVPVVHPGGRLRWLARCRQQRRRFAVVEGQVPGPEFHQRVLQPVAVQGQSWWPTPREYEPEAAPGEAQQEVDVVGHVRREAVMIVEHDRQPASGRDDRRGRRRHPGRGRPIVVAGCDIHAEVGQTPPEAGREHAPLGQDVRRAVERHPRRVTGASLRLHPLREQRGLARARGRGHHHERYVVGPGEQFQCPLAVHMVPGQTRDVEPARPHRVRGAGGRARRRCRLRRCDRVETGGLHREVPSAGLKNSRTLADSRPRT</sequence>
<dbReference type="EMBL" id="CM001466">
    <property type="protein sequence ID" value="EHY89838.1"/>
    <property type="molecule type" value="Genomic_DNA"/>
</dbReference>
<dbReference type="HOGENOM" id="CLU_949583_0_0_11"/>
<evidence type="ECO:0000313" key="2">
    <source>
        <dbReference type="EMBL" id="EHY89838.1"/>
    </source>
</evidence>
<evidence type="ECO:0000256" key="1">
    <source>
        <dbReference type="SAM" id="MobiDB-lite"/>
    </source>
</evidence>
<gene>
    <name evidence="2" type="ORF">SacazDRAFT_02952</name>
</gene>
<organism evidence="2 3">
    <name type="scientific">Saccharomonospora azurea NA-128</name>
    <dbReference type="NCBI Taxonomy" id="882081"/>
    <lineage>
        <taxon>Bacteria</taxon>
        <taxon>Bacillati</taxon>
        <taxon>Actinomycetota</taxon>
        <taxon>Actinomycetes</taxon>
        <taxon>Pseudonocardiales</taxon>
        <taxon>Pseudonocardiaceae</taxon>
        <taxon>Saccharomonospora</taxon>
    </lineage>
</organism>
<name>H8GD74_9PSEU</name>
<feature type="compositionally biased region" description="Basic and acidic residues" evidence="1">
    <location>
        <begin position="123"/>
        <end position="134"/>
    </location>
</feature>
<dbReference type="Proteomes" id="UP000004705">
    <property type="component" value="Chromosome"/>
</dbReference>